<dbReference type="Proteomes" id="UP000051269">
    <property type="component" value="Unassembled WGS sequence"/>
</dbReference>
<evidence type="ECO:0000313" key="2">
    <source>
        <dbReference type="EMBL" id="KRO62819.1"/>
    </source>
</evidence>
<evidence type="ECO:0000313" key="3">
    <source>
        <dbReference type="Proteomes" id="UP000051269"/>
    </source>
</evidence>
<accession>A0A0R2RRL0</accession>
<protein>
    <submittedName>
        <fullName evidence="2">Uncharacterized protein</fullName>
    </submittedName>
</protein>
<gene>
    <name evidence="2" type="ORF">ABR82_08020</name>
</gene>
<feature type="signal peptide" evidence="1">
    <location>
        <begin position="1"/>
        <end position="28"/>
    </location>
</feature>
<sequence length="383" mass="40819">MRKWTNRLARMGWLFFLMWAGSLGTAEAPPGHAIPPAVWDVKRSTDPLPGWAGPVSTQRGLQMSIWKVQLRPPAGDSKLAMTVVFREPEDGFARVIWQGAGRSVTLCSNLFEKAASLHQRTLLIERGSLGGPGQLIVESTGGDSVVERVELAWVEPLVLAAGWAAPSGLYLTPAGKVLPGDEMHGGGRHRPMDEDKGRVMDAVLDEGPIKIDAQNPVRFVAPIAGSPAYGRLEAQVAGLAPGEEPWVAVNGSNLTGVAAELPGLDDPGFRQGAIGQSLKYGGWRKVVAYVPVGLLRRGENQVDWQSSSAGAITVRAVRLQVVFGEASQELAAPPAVAKPSVVISQVSLPVLEKGVEKFVEKKAHLQLRTGLSSGSRVVGLRPE</sequence>
<proteinExistence type="predicted"/>
<comment type="caution">
    <text evidence="2">The sequence shown here is derived from an EMBL/GenBank/DDBJ whole genome shotgun (WGS) entry which is preliminary data.</text>
</comment>
<name>A0A0R2RRL0_9BACT</name>
<dbReference type="AlphaFoldDB" id="A0A0R2RRL0"/>
<dbReference type="EMBL" id="LIBO01000031">
    <property type="protein sequence ID" value="KRO62819.1"/>
    <property type="molecule type" value="Genomic_DNA"/>
</dbReference>
<feature type="chain" id="PRO_5006422927" evidence="1">
    <location>
        <begin position="29"/>
        <end position="383"/>
    </location>
</feature>
<reference evidence="2 3" key="1">
    <citation type="submission" date="2015-10" db="EMBL/GenBank/DDBJ databases">
        <title>Metagenome-Assembled Genomes uncover a global brackish microbiome.</title>
        <authorList>
            <person name="Hugerth L.W."/>
            <person name="Larsson J."/>
            <person name="Alneberg J."/>
            <person name="Lindh M.V."/>
            <person name="Legrand C."/>
            <person name="Pinhassi J."/>
            <person name="Andersson A.F."/>
        </authorList>
    </citation>
    <scope>NUCLEOTIDE SEQUENCE [LARGE SCALE GENOMIC DNA]</scope>
    <source>
        <strain evidence="2">BACL18 MAG-120507-bin52</strain>
    </source>
</reference>
<keyword evidence="1" id="KW-0732">Signal</keyword>
<organism evidence="2 3">
    <name type="scientific">Verrucomicrobia subdivision 6 bacterium BACL9 MAG-120507-bin52</name>
    <dbReference type="NCBI Taxonomy" id="1655590"/>
    <lineage>
        <taxon>Bacteria</taxon>
        <taxon>Pseudomonadati</taxon>
        <taxon>Verrucomicrobiota</taxon>
        <taxon>Verrucomicrobiia</taxon>
        <taxon>Verrucomicrobiales</taxon>
        <taxon>Verrucomicrobia subdivision 6</taxon>
    </lineage>
</organism>
<evidence type="ECO:0000256" key="1">
    <source>
        <dbReference type="SAM" id="SignalP"/>
    </source>
</evidence>